<protein>
    <recommendedName>
        <fullName evidence="2">HTH cro/C1-type domain-containing protein</fullName>
    </recommendedName>
</protein>
<dbReference type="Proteomes" id="UP000646749">
    <property type="component" value="Unassembled WGS sequence"/>
</dbReference>
<reference evidence="3 4" key="1">
    <citation type="submission" date="2021-01" db="EMBL/GenBank/DDBJ databases">
        <title>Whole genome shotgun sequence of Plantactinospora endophytica NBRC 110450.</title>
        <authorList>
            <person name="Komaki H."/>
            <person name="Tamura T."/>
        </authorList>
    </citation>
    <scope>NUCLEOTIDE SEQUENCE [LARGE SCALE GENOMIC DNA]</scope>
    <source>
        <strain evidence="3 4">NBRC 110450</strain>
    </source>
</reference>
<name>A0ABQ4DW63_9ACTN</name>
<dbReference type="CDD" id="cd00093">
    <property type="entry name" value="HTH_XRE"/>
    <property type="match status" value="1"/>
</dbReference>
<sequence length="254" mass="26777">MVLLRRVIGDALRARRQGQHRTLREVSSAANVSLGYLSEIERGQKEASSELLAAICDALGARLSELLRDVSDTVEVAEGLPGVLVPVQESPLSGRDGAKRTESAGRAEESGRGVSRQPEPARQAATTEPARQPVAAEPVRGAEPVHAAEPVRQSGSPAEPVRQAAAAEPALAEATAQSGRVDASLHRPTVADRALRSLAENGVHQLGAEPVRQITADGTVSVTVRQESALKATLRTTRRIRPTASPERDVVCVG</sequence>
<gene>
    <name evidence="3" type="ORF">Pen02_16340</name>
</gene>
<keyword evidence="4" id="KW-1185">Reference proteome</keyword>
<dbReference type="InterPro" id="IPR010982">
    <property type="entry name" value="Lambda_DNA-bd_dom_sf"/>
</dbReference>
<feature type="compositionally biased region" description="Basic and acidic residues" evidence="1">
    <location>
        <begin position="96"/>
        <end position="111"/>
    </location>
</feature>
<accession>A0ABQ4DW63</accession>
<dbReference type="Pfam" id="PF01381">
    <property type="entry name" value="HTH_3"/>
    <property type="match status" value="1"/>
</dbReference>
<evidence type="ECO:0000313" key="3">
    <source>
        <dbReference type="EMBL" id="GIG86698.1"/>
    </source>
</evidence>
<organism evidence="3 4">
    <name type="scientific">Plantactinospora endophytica</name>
    <dbReference type="NCBI Taxonomy" id="673535"/>
    <lineage>
        <taxon>Bacteria</taxon>
        <taxon>Bacillati</taxon>
        <taxon>Actinomycetota</taxon>
        <taxon>Actinomycetes</taxon>
        <taxon>Micromonosporales</taxon>
        <taxon>Micromonosporaceae</taxon>
        <taxon>Plantactinospora</taxon>
    </lineage>
</organism>
<dbReference type="InterPro" id="IPR001387">
    <property type="entry name" value="Cro/C1-type_HTH"/>
</dbReference>
<evidence type="ECO:0000313" key="4">
    <source>
        <dbReference type="Proteomes" id="UP000646749"/>
    </source>
</evidence>
<feature type="domain" description="HTH cro/C1-type" evidence="2">
    <location>
        <begin position="12"/>
        <end position="66"/>
    </location>
</feature>
<dbReference type="SUPFAM" id="SSF47413">
    <property type="entry name" value="lambda repressor-like DNA-binding domains"/>
    <property type="match status" value="1"/>
</dbReference>
<dbReference type="PROSITE" id="PS50943">
    <property type="entry name" value="HTH_CROC1"/>
    <property type="match status" value="1"/>
</dbReference>
<dbReference type="Gene3D" id="1.10.260.40">
    <property type="entry name" value="lambda repressor-like DNA-binding domains"/>
    <property type="match status" value="1"/>
</dbReference>
<evidence type="ECO:0000256" key="1">
    <source>
        <dbReference type="SAM" id="MobiDB-lite"/>
    </source>
</evidence>
<comment type="caution">
    <text evidence="3">The sequence shown here is derived from an EMBL/GenBank/DDBJ whole genome shotgun (WGS) entry which is preliminary data.</text>
</comment>
<feature type="region of interest" description="Disordered" evidence="1">
    <location>
        <begin position="86"/>
        <end position="185"/>
    </location>
</feature>
<evidence type="ECO:0000259" key="2">
    <source>
        <dbReference type="PROSITE" id="PS50943"/>
    </source>
</evidence>
<feature type="compositionally biased region" description="Low complexity" evidence="1">
    <location>
        <begin position="157"/>
        <end position="176"/>
    </location>
</feature>
<proteinExistence type="predicted"/>
<dbReference type="EMBL" id="BONW01000005">
    <property type="protein sequence ID" value="GIG86698.1"/>
    <property type="molecule type" value="Genomic_DNA"/>
</dbReference>
<dbReference type="SMART" id="SM00530">
    <property type="entry name" value="HTH_XRE"/>
    <property type="match status" value="1"/>
</dbReference>